<keyword evidence="1" id="KW-0472">Membrane</keyword>
<dbReference type="KEGG" id="sect:A359_01800"/>
<keyword evidence="1" id="KW-0812">Transmembrane</keyword>
<dbReference type="Proteomes" id="UP000003936">
    <property type="component" value="Chromosome"/>
</dbReference>
<dbReference type="AlphaFoldDB" id="J3TF11"/>
<gene>
    <name evidence="2" type="ORF">A359_01800</name>
</gene>
<dbReference type="EMBL" id="CP003546">
    <property type="protein sequence ID" value="AFP84582.1"/>
    <property type="molecule type" value="Genomic_DNA"/>
</dbReference>
<name>J3TF11_9ENTR</name>
<keyword evidence="3" id="KW-1185">Reference proteome</keyword>
<organism evidence="2 3">
    <name type="scientific">secondary endosymbiont of Ctenarytaina eucalypti</name>
    <dbReference type="NCBI Taxonomy" id="1199245"/>
    <lineage>
        <taxon>Bacteria</taxon>
        <taxon>Pseudomonadati</taxon>
        <taxon>Pseudomonadota</taxon>
        <taxon>Gammaproteobacteria</taxon>
        <taxon>Enterobacterales</taxon>
        <taxon>Enterobacteriaceae</taxon>
        <taxon>aphid secondary symbionts</taxon>
    </lineage>
</organism>
<sequence length="159" mass="18363">MLFKQSSVFIISSCFNWFLLYVLTCIPSYYERLSNCVIRLTLLPGEHQVTSSGSHVRQERLLSAARISASIREEECLLRPALSTVAHKYQLMRHTMLSRKNKFWRLLVVVCCNFHPFIIHNPGAYSDIFCNSNRTVSGGPDCRKPFGVILLLCHQEKRR</sequence>
<protein>
    <submittedName>
        <fullName evidence="2">Uncharacterized protein</fullName>
    </submittedName>
</protein>
<reference evidence="2 3" key="1">
    <citation type="journal article" date="2012" name="Mol. Biol. Evol.">
        <title>Genome reduction and co-evolution between the primary and secondary bacterial symbionts of psyllids.</title>
        <authorList>
            <person name="Sloan D.B."/>
            <person name="Moran N.A."/>
        </authorList>
    </citation>
    <scope>NUCLEOTIDE SEQUENCE [LARGE SCALE GENOMIC DNA]</scope>
    <source>
        <strain evidence="2">Ceuc_S</strain>
    </source>
</reference>
<proteinExistence type="predicted"/>
<accession>J3TF11</accession>
<evidence type="ECO:0000256" key="1">
    <source>
        <dbReference type="SAM" id="Phobius"/>
    </source>
</evidence>
<dbReference type="HOGENOM" id="CLU_1659522_0_0_6"/>
<keyword evidence="1" id="KW-1133">Transmembrane helix</keyword>
<evidence type="ECO:0000313" key="2">
    <source>
        <dbReference type="EMBL" id="AFP84582.1"/>
    </source>
</evidence>
<evidence type="ECO:0000313" key="3">
    <source>
        <dbReference type="Proteomes" id="UP000003936"/>
    </source>
</evidence>
<feature type="transmembrane region" description="Helical" evidence="1">
    <location>
        <begin position="6"/>
        <end position="30"/>
    </location>
</feature>